<dbReference type="AlphaFoldDB" id="A0A1W1D2F4"/>
<reference evidence="9" key="1">
    <citation type="submission" date="2016-10" db="EMBL/GenBank/DDBJ databases">
        <authorList>
            <person name="de Groot N.N."/>
        </authorList>
    </citation>
    <scope>NUCLEOTIDE SEQUENCE</scope>
</reference>
<evidence type="ECO:0000256" key="3">
    <source>
        <dbReference type="ARBA" id="ARBA00022475"/>
    </source>
</evidence>
<feature type="transmembrane region" description="Helical" evidence="8">
    <location>
        <begin position="47"/>
        <end position="69"/>
    </location>
</feature>
<keyword evidence="5 8" id="KW-0812">Transmembrane</keyword>
<keyword evidence="7 8" id="KW-0472">Membrane</keyword>
<keyword evidence="3" id="KW-1003">Cell membrane</keyword>
<organism evidence="9">
    <name type="scientific">hydrothermal vent metagenome</name>
    <dbReference type="NCBI Taxonomy" id="652676"/>
    <lineage>
        <taxon>unclassified sequences</taxon>
        <taxon>metagenomes</taxon>
        <taxon>ecological metagenomes</taxon>
    </lineage>
</organism>
<dbReference type="PANTHER" id="PTHR39342:SF1">
    <property type="entry name" value="UPF0283 MEMBRANE PROTEIN YCJF"/>
    <property type="match status" value="1"/>
</dbReference>
<comment type="similarity">
    <text evidence="2">Belongs to the UPF0283 family.</text>
</comment>
<proteinExistence type="inferred from homology"/>
<comment type="subcellular location">
    <subcellularLocation>
        <location evidence="1">Cell inner membrane</location>
        <topology evidence="1">Multi-pass membrane protein</topology>
    </subcellularLocation>
</comment>
<dbReference type="EMBL" id="FPHP01000002">
    <property type="protein sequence ID" value="SFV74586.1"/>
    <property type="molecule type" value="Genomic_DNA"/>
</dbReference>
<gene>
    <name evidence="9" type="ORF">MNB_SM-3-477</name>
</gene>
<evidence type="ECO:0000256" key="4">
    <source>
        <dbReference type="ARBA" id="ARBA00022519"/>
    </source>
</evidence>
<accession>A0A1W1D2F4</accession>
<keyword evidence="6 8" id="KW-1133">Transmembrane helix</keyword>
<feature type="transmembrane region" description="Helical" evidence="8">
    <location>
        <begin position="89"/>
        <end position="109"/>
    </location>
</feature>
<dbReference type="GO" id="GO:0005886">
    <property type="term" value="C:plasma membrane"/>
    <property type="evidence" value="ECO:0007669"/>
    <property type="project" value="UniProtKB-SubCell"/>
</dbReference>
<evidence type="ECO:0000256" key="7">
    <source>
        <dbReference type="ARBA" id="ARBA00023136"/>
    </source>
</evidence>
<evidence type="ECO:0000256" key="2">
    <source>
        <dbReference type="ARBA" id="ARBA00008255"/>
    </source>
</evidence>
<evidence type="ECO:0000256" key="1">
    <source>
        <dbReference type="ARBA" id="ARBA00004429"/>
    </source>
</evidence>
<keyword evidence="4" id="KW-0997">Cell inner membrane</keyword>
<name>A0A1W1D2F4_9ZZZZ</name>
<protein>
    <submittedName>
        <fullName evidence="9">Membrane protein YcjF</fullName>
    </submittedName>
</protein>
<evidence type="ECO:0000256" key="5">
    <source>
        <dbReference type="ARBA" id="ARBA00022692"/>
    </source>
</evidence>
<dbReference type="PANTHER" id="PTHR39342">
    <property type="entry name" value="UPF0283 MEMBRANE PROTEIN YCJF"/>
    <property type="match status" value="1"/>
</dbReference>
<dbReference type="InterPro" id="IPR006507">
    <property type="entry name" value="UPF0283"/>
</dbReference>
<dbReference type="Pfam" id="PF05128">
    <property type="entry name" value="DUF697"/>
    <property type="match status" value="1"/>
</dbReference>
<evidence type="ECO:0000256" key="6">
    <source>
        <dbReference type="ARBA" id="ARBA00022989"/>
    </source>
</evidence>
<evidence type="ECO:0000313" key="9">
    <source>
        <dbReference type="EMBL" id="SFV74586.1"/>
    </source>
</evidence>
<evidence type="ECO:0000256" key="8">
    <source>
        <dbReference type="SAM" id="Phobius"/>
    </source>
</evidence>
<sequence length="332" mass="37452">MSIKPFKKVIEDKNTPSQDKVKPFRKYSNKEETFQSFDESQIPLKKVNFFSTFGGLLFAFFFFVLLAVIADTIDTFQTILSQGTIANYIYLSGLIFLSFILLVHLFLNLKQLRLLHTHKNIQEKFLQQQKKATKDIIPLTNTLLRKYKDDTNEDITQAIQYIQKNLKKSQIYEDIYQDLDTVLLPIIDAKAQAIINKASLQSALSTTISPYPLLDMILILVRSVTLTKEIATLYQIPPKGLSTFFLLKQAIFNITFAGVAELVAEATNEIAGRSVIAKISTSAGQGVANGILMARLGYGIMEACRPLPPAQKRANFIKEITNSLLKVFKENL</sequence>
<dbReference type="InterPro" id="IPR021147">
    <property type="entry name" value="DUF697"/>
</dbReference>